<dbReference type="PANTHER" id="PTHR35370">
    <property type="entry name" value="CYTOPLASMIC PROTEIN-RELATED-RELATED"/>
    <property type="match status" value="1"/>
</dbReference>
<evidence type="ECO:0000313" key="3">
    <source>
        <dbReference type="Proteomes" id="UP000323522"/>
    </source>
</evidence>
<keyword evidence="4" id="KW-1185">Reference proteome</keyword>
<dbReference type="Proteomes" id="UP001549111">
    <property type="component" value="Unassembled WGS sequence"/>
</dbReference>
<name>A0A5C1PWI9_9BURK</name>
<dbReference type="EMBL" id="JBEPLS010000010">
    <property type="protein sequence ID" value="MET3604912.1"/>
    <property type="molecule type" value="Genomic_DNA"/>
</dbReference>
<proteinExistence type="predicted"/>
<gene>
    <name evidence="2" type="primary">tssF</name>
    <name evidence="1" type="ORF">ABIC99_002736</name>
    <name evidence="2" type="ORF">EWH46_04000</name>
</gene>
<protein>
    <submittedName>
        <fullName evidence="2">Type VI secretion system baseplate subunit TssF</fullName>
    </submittedName>
    <submittedName>
        <fullName evidence="1">Type VI secretion system protein ImpG</fullName>
    </submittedName>
</protein>
<dbReference type="PANTHER" id="PTHR35370:SF1">
    <property type="entry name" value="TYPE VI SECRETION SYSTEM COMPONENT TSSF1"/>
    <property type="match status" value="1"/>
</dbReference>
<dbReference type="Proteomes" id="UP000323522">
    <property type="component" value="Chromosome"/>
</dbReference>
<dbReference type="OrthoDB" id="9763676at2"/>
<accession>A0A5C1PWI9</accession>
<dbReference type="PIRSF" id="PIRSF028304">
    <property type="entry name" value="UCP028304"/>
    <property type="match status" value="1"/>
</dbReference>
<dbReference type="KEGG" id="snn:EWH46_04000"/>
<evidence type="ECO:0000313" key="2">
    <source>
        <dbReference type="EMBL" id="QEN00025.1"/>
    </source>
</evidence>
<dbReference type="RefSeq" id="WP_149502771.1">
    <property type="nucleotide sequence ID" value="NZ_CP035708.1"/>
</dbReference>
<sequence length="627" mass="69350">MDPGLLRRYNEELAHLREVGSEFARAYPKIAGRLTMSGLEVADPYVERLLEGFAFLAARVQLHVDTEYPRFVQHLLEVVQPGFVAPVPSMAIVRMLPDLLDPALAAGPVVPRGSALLSEEVRGQATRCEFRTAHEVQLWPLEIVEVRCFSHAADLPLHRLPLDRPVRGGLRIRLRSHGPALRDLPIERLSFHVCAPDETALRLHERVCGPVLGSWVAPPAGQDPRRGWRDAGSVRPQGFDDDEALLPETLRGFSGHRLLQEFAAMPQRLLFFAVEQLRERLAAVEGQEAELFILSARADPGLEPLVDRQALALGCTPAINLFPKRLDRIALLPSRWEHPVVPDRTRPLDFEVHTLDEVIGHGTGAQSQQLFLPLYAVPHALEGRHEAWYTVRREPRQLSERQRSQGTRSAWIGTECFLSLVDAAQAPYAQDLRQLSVRAWVSNRDLPLLLPGAGSGGGITGLWSLDTPGPVRRIETLRGPTRPVQRLPRGEEGWSLVRLLALNHLSLAGEDPARAAATLRALLRLFGPDGEAGWQRWVDGLLGVQARTVTRRLPQAGPLTFGSGAEVVLEVDDSAFQGGSAFLFGSVLERYLARHAAINSFVTTRLLSSRRGEIMAWPPRCGTGALL</sequence>
<reference evidence="1 4" key="2">
    <citation type="submission" date="2024-06" db="EMBL/GenBank/DDBJ databases">
        <title>Genomic Encyclopedia of Type Strains, Phase IV (KMG-IV): sequencing the most valuable type-strain genomes for metagenomic binning, comparative biology and taxonomic classification.</title>
        <authorList>
            <person name="Goeker M."/>
        </authorList>
    </citation>
    <scope>NUCLEOTIDE SEQUENCE [LARGE SCALE GENOMIC DNA]</scope>
    <source>
        <strain evidence="1 4">D-501</strain>
    </source>
</reference>
<dbReference type="InterPro" id="IPR010272">
    <property type="entry name" value="T6SS_TssF"/>
</dbReference>
<dbReference type="AlphaFoldDB" id="A0A5C1PWI9"/>
<dbReference type="Pfam" id="PF05947">
    <property type="entry name" value="T6SS_TssF"/>
    <property type="match status" value="1"/>
</dbReference>
<evidence type="ECO:0000313" key="1">
    <source>
        <dbReference type="EMBL" id="MET3604912.1"/>
    </source>
</evidence>
<dbReference type="NCBIfam" id="TIGR03359">
    <property type="entry name" value="VI_chp_6"/>
    <property type="match status" value="1"/>
</dbReference>
<reference evidence="2 3" key="1">
    <citation type="submission" date="2019-02" db="EMBL/GenBank/DDBJ databases">
        <title>Complete Genome Sequence and Methylome Analysis of Sphaerotilus natans subsp. sulfidivorans D-507.</title>
        <authorList>
            <person name="Fomenkov A."/>
            <person name="Gridneva E."/>
            <person name="Smolyakov D."/>
            <person name="Dubinina G."/>
            <person name="Vincze T."/>
            <person name="Grabovich M."/>
            <person name="Roberts R.J."/>
        </authorList>
    </citation>
    <scope>NUCLEOTIDE SEQUENCE [LARGE SCALE GENOMIC DNA]</scope>
    <source>
        <strain evidence="2 3">D-507</strain>
    </source>
</reference>
<evidence type="ECO:0000313" key="4">
    <source>
        <dbReference type="Proteomes" id="UP001549111"/>
    </source>
</evidence>
<organism evidence="2 3">
    <name type="scientific">Sphaerotilus sulfidivorans</name>
    <dbReference type="NCBI Taxonomy" id="639200"/>
    <lineage>
        <taxon>Bacteria</taxon>
        <taxon>Pseudomonadati</taxon>
        <taxon>Pseudomonadota</taxon>
        <taxon>Betaproteobacteria</taxon>
        <taxon>Burkholderiales</taxon>
        <taxon>Sphaerotilaceae</taxon>
        <taxon>Sphaerotilus</taxon>
    </lineage>
</organism>
<dbReference type="EMBL" id="CP035708">
    <property type="protein sequence ID" value="QEN00025.1"/>
    <property type="molecule type" value="Genomic_DNA"/>
</dbReference>